<proteinExistence type="predicted"/>
<gene>
    <name evidence="2" type="ORF">AB675_383</name>
</gene>
<comment type="caution">
    <text evidence="2">The sequence shown here is derived from an EMBL/GenBank/DDBJ whole genome shotgun (WGS) entry which is preliminary data.</text>
</comment>
<dbReference type="STRING" id="1664694.A0A0N0NRT4"/>
<dbReference type="AlphaFoldDB" id="A0A0N0NRT4"/>
<dbReference type="OrthoDB" id="1919336at2759"/>
<dbReference type="VEuPathDB" id="FungiDB:AB675_383"/>
<sequence length="409" mass="46140">MHRIDLAKEQAPQLTNDEYSRWRDVWRAMIFLDTWLAMILGRTTQITTETSHDPWITHIRSELRQPEEDIAVNMARLAVVVGDYIQEAQLSSAAGSPVYERHLQALEEWSSALPQSLRVFIEDIDNVQQLDLPDDDEYSSLYLEAFYFSSVLLVTRPLLVEMVTTWRGQDDASIPHRIRFLAQTCTLNLYASLTLALNLSVRRTEGRWSLTYTQQESRRQLEINALDLSMGVLAYCAEQDVFSAGHLRTVNKFRTVLETQQRSEPAFVGTTLPTLGFDATPPTSFSTGASYHESTGSDQMSTSSVGFAAQPYSNTVMQLDLLSPVVAQYSSLYHTISSTGRSDSQSTNYSNPSDWMAAGPSSSDGQNAASMVDYFASPTQTTKQHYHPFLQDFYHYEELYSQGHAVPYN</sequence>
<feature type="region of interest" description="Disordered" evidence="1">
    <location>
        <begin position="337"/>
        <end position="364"/>
    </location>
</feature>
<reference evidence="2 3" key="1">
    <citation type="submission" date="2015-06" db="EMBL/GenBank/DDBJ databases">
        <title>Draft genome of the ant-associated black yeast Phialophora attae CBS 131958.</title>
        <authorList>
            <person name="Moreno L.F."/>
            <person name="Stielow B.J."/>
            <person name="de Hoog S."/>
            <person name="Vicente V.A."/>
            <person name="Weiss V.A."/>
            <person name="de Vries M."/>
            <person name="Cruz L.M."/>
            <person name="Souza E.M."/>
        </authorList>
    </citation>
    <scope>NUCLEOTIDE SEQUENCE [LARGE SCALE GENOMIC DNA]</scope>
    <source>
        <strain evidence="2 3">CBS 131958</strain>
    </source>
</reference>
<accession>A0A0N0NRT4</accession>
<name>A0A0N0NRT4_9EURO</name>
<feature type="compositionally biased region" description="Polar residues" evidence="1">
    <location>
        <begin position="337"/>
        <end position="353"/>
    </location>
</feature>
<protein>
    <recommendedName>
        <fullName evidence="4">Transcription factor domain-containing protein</fullName>
    </recommendedName>
</protein>
<dbReference type="RefSeq" id="XP_018005424.1">
    <property type="nucleotide sequence ID" value="XM_018143926.1"/>
</dbReference>
<evidence type="ECO:0008006" key="4">
    <source>
        <dbReference type="Google" id="ProtNLM"/>
    </source>
</evidence>
<evidence type="ECO:0000256" key="1">
    <source>
        <dbReference type="SAM" id="MobiDB-lite"/>
    </source>
</evidence>
<keyword evidence="3" id="KW-1185">Reference proteome</keyword>
<dbReference type="CDD" id="cd12148">
    <property type="entry name" value="fungal_TF_MHR"/>
    <property type="match status" value="1"/>
</dbReference>
<dbReference type="Proteomes" id="UP000038010">
    <property type="component" value="Unassembled WGS sequence"/>
</dbReference>
<dbReference type="GeneID" id="28735795"/>
<dbReference type="EMBL" id="LFJN01000001">
    <property type="protein sequence ID" value="KPI45461.1"/>
    <property type="molecule type" value="Genomic_DNA"/>
</dbReference>
<evidence type="ECO:0000313" key="3">
    <source>
        <dbReference type="Proteomes" id="UP000038010"/>
    </source>
</evidence>
<evidence type="ECO:0000313" key="2">
    <source>
        <dbReference type="EMBL" id="KPI45461.1"/>
    </source>
</evidence>
<organism evidence="2 3">
    <name type="scientific">Cyphellophora attinorum</name>
    <dbReference type="NCBI Taxonomy" id="1664694"/>
    <lineage>
        <taxon>Eukaryota</taxon>
        <taxon>Fungi</taxon>
        <taxon>Dikarya</taxon>
        <taxon>Ascomycota</taxon>
        <taxon>Pezizomycotina</taxon>
        <taxon>Eurotiomycetes</taxon>
        <taxon>Chaetothyriomycetidae</taxon>
        <taxon>Chaetothyriales</taxon>
        <taxon>Cyphellophoraceae</taxon>
        <taxon>Cyphellophora</taxon>
    </lineage>
</organism>